<dbReference type="Gene3D" id="1.10.3210.10">
    <property type="entry name" value="Hypothetical protein af1432"/>
    <property type="match status" value="1"/>
</dbReference>
<dbReference type="GO" id="GO:0005886">
    <property type="term" value="C:plasma membrane"/>
    <property type="evidence" value="ECO:0007669"/>
    <property type="project" value="TreeGrafter"/>
</dbReference>
<dbReference type="Pfam" id="PF13291">
    <property type="entry name" value="ACT_4"/>
    <property type="match status" value="1"/>
</dbReference>
<dbReference type="GO" id="GO:0015969">
    <property type="term" value="P:guanosine tetraphosphate metabolic process"/>
    <property type="evidence" value="ECO:0007669"/>
    <property type="project" value="InterPro"/>
</dbReference>
<dbReference type="Gene3D" id="3.10.20.30">
    <property type="match status" value="1"/>
</dbReference>
<dbReference type="SUPFAM" id="SSF81301">
    <property type="entry name" value="Nucleotidyltransferase"/>
    <property type="match status" value="1"/>
</dbReference>
<name>A0AA41YDF0_9BACT</name>
<dbReference type="NCBIfam" id="TIGR00691">
    <property type="entry name" value="spoT_relA"/>
    <property type="match status" value="1"/>
</dbReference>
<dbReference type="SMART" id="SM00471">
    <property type="entry name" value="HDc"/>
    <property type="match status" value="1"/>
</dbReference>
<dbReference type="Pfam" id="PF04607">
    <property type="entry name" value="RelA_SpoT"/>
    <property type="match status" value="1"/>
</dbReference>
<comment type="function">
    <text evidence="1">In eubacteria ppGpp (guanosine 3'-diphosphate 5'-diphosphate) is a mediator of the stringent response that coordinates a variety of cellular activities in response to changes in nutritional abundance.</text>
</comment>
<dbReference type="FunFam" id="3.10.20.30:FF:000002">
    <property type="entry name" value="GTP pyrophosphokinase (RelA/SpoT)"/>
    <property type="match status" value="1"/>
</dbReference>
<reference evidence="3" key="1">
    <citation type="submission" date="2022-10" db="EMBL/GenBank/DDBJ databases">
        <title>Gaoshiqiia sediminis gen. nov., sp. nov., isolated from coastal sediment.</title>
        <authorList>
            <person name="Yu W.X."/>
            <person name="Mu D.S."/>
            <person name="Du J.Z."/>
            <person name="Liang Y.Q."/>
        </authorList>
    </citation>
    <scope>NUCLEOTIDE SEQUENCE</scope>
    <source>
        <strain evidence="3">A06</strain>
    </source>
</reference>
<evidence type="ECO:0000313" key="3">
    <source>
        <dbReference type="EMBL" id="MCW0484630.1"/>
    </source>
</evidence>
<dbReference type="Pfam" id="PF13328">
    <property type="entry name" value="HD_4"/>
    <property type="match status" value="1"/>
</dbReference>
<dbReference type="InterPro" id="IPR003607">
    <property type="entry name" value="HD/PDEase_dom"/>
</dbReference>
<dbReference type="Pfam" id="PF19296">
    <property type="entry name" value="RelA_AH_RIS"/>
    <property type="match status" value="1"/>
</dbReference>
<dbReference type="Proteomes" id="UP001163821">
    <property type="component" value="Unassembled WGS sequence"/>
</dbReference>
<dbReference type="EMBL" id="JAPAAF010000044">
    <property type="protein sequence ID" value="MCW0484630.1"/>
    <property type="molecule type" value="Genomic_DNA"/>
</dbReference>
<feature type="domain" description="TGS" evidence="2">
    <location>
        <begin position="407"/>
        <end position="468"/>
    </location>
</feature>
<accession>A0AA41YDF0</accession>
<dbReference type="Gene3D" id="3.30.460.10">
    <property type="entry name" value="Beta Polymerase, domain 2"/>
    <property type="match status" value="1"/>
</dbReference>
<dbReference type="InterPro" id="IPR043519">
    <property type="entry name" value="NT_sf"/>
</dbReference>
<organism evidence="3 4">
    <name type="scientific">Gaoshiqia sediminis</name>
    <dbReference type="NCBI Taxonomy" id="2986998"/>
    <lineage>
        <taxon>Bacteria</taxon>
        <taxon>Pseudomonadati</taxon>
        <taxon>Bacteroidota</taxon>
        <taxon>Bacteroidia</taxon>
        <taxon>Marinilabiliales</taxon>
        <taxon>Prolixibacteraceae</taxon>
        <taxon>Gaoshiqia</taxon>
    </lineage>
</organism>
<dbReference type="InterPro" id="IPR002912">
    <property type="entry name" value="ACT_dom"/>
</dbReference>
<dbReference type="InterPro" id="IPR004811">
    <property type="entry name" value="RelA/Spo_fam"/>
</dbReference>
<sequence length="749" mass="86804">MEEGISKLQTKADQRLIADYYDDLARSFDQRISEEGRQRIWKAFEFANSAHAGVKRKSGEPYIIHPLAVANIVSGEIGLGVTSIIASILHDVVEDTDYTLVDIENLFGAKVAKVVDGLTKLSDEITSQHDSKQATNFRKMLMTLSDDVRVILIKLADRLHNMRTLESMPPHKQLKIAAETLYIFAPLAHRLGLYAIKTELEDLSLKYKQPDTYNLIKFRLHSQKERRDYLVEEFIKPIQIELEKEQIDFNISGRLKSIYSIWNKMQTKGISFDEIYDLLAIRIVFKPKEKVSEKRQCFDILSLITDIYKPKPDRIRDWITIPKANGYEALHVTVMGPEGKWVEVQIRTERMDAIAERGFAAHYKYKGVQASETELDRWLEKIREMLQNPESDALEFLDEFKMNLYSSEIVVFTPKGRMVNLPKGATVIDFAYEIHTDLGNRCIGAKINHKLVPVSHVIESGDQIEILTSKTQRPDIEWLKFIITAKAKAKVKQAFKLDKKRHLEQGREIVESKLKEYNIKPSSDTLKKLTAYYNLSNKDQLYAQIGMGFIDFNDLENILKTRRQNKLAKYWKLSFNRKRKEEDELELEIPDKKIDKKNTFILKEDPEETNYSLAKCCQPIPGDDVLGYLTSTNHVVIHKRNCPEANKLMSQQGDRIITAEWTKFKKRSYLTRLKLNGFDRVGIVNEVTNIISKLNNINMRTVMFDTHDGIFEGELYLYIHNVDDLKNLISRLMKIKGIDNIERMEKIED</sequence>
<dbReference type="InterPro" id="IPR012675">
    <property type="entry name" value="Beta-grasp_dom_sf"/>
</dbReference>
<dbReference type="FunFam" id="1.10.3210.10:FF:000001">
    <property type="entry name" value="GTP pyrophosphokinase RelA"/>
    <property type="match status" value="1"/>
</dbReference>
<evidence type="ECO:0000313" key="4">
    <source>
        <dbReference type="Proteomes" id="UP001163821"/>
    </source>
</evidence>
<dbReference type="RefSeq" id="WP_282593222.1">
    <property type="nucleotide sequence ID" value="NZ_JAPAAF010000044.1"/>
</dbReference>
<dbReference type="SUPFAM" id="SSF55021">
    <property type="entry name" value="ACT-like"/>
    <property type="match status" value="1"/>
</dbReference>
<dbReference type="CDD" id="cd05399">
    <property type="entry name" value="NT_Rel-Spo_like"/>
    <property type="match status" value="1"/>
</dbReference>
<dbReference type="Gene3D" id="3.30.70.260">
    <property type="match status" value="1"/>
</dbReference>
<dbReference type="SUPFAM" id="SSF81271">
    <property type="entry name" value="TGS-like"/>
    <property type="match status" value="1"/>
</dbReference>
<dbReference type="InterPro" id="IPR033655">
    <property type="entry name" value="TGS_RelA/SpoT"/>
</dbReference>
<protein>
    <submittedName>
        <fullName evidence="3">RelA/SpoT family protein</fullName>
    </submittedName>
</protein>
<dbReference type="InterPro" id="IPR007685">
    <property type="entry name" value="RelA_SpoT"/>
</dbReference>
<proteinExistence type="inferred from homology"/>
<dbReference type="SUPFAM" id="SSF109604">
    <property type="entry name" value="HD-domain/PDEase-like"/>
    <property type="match status" value="1"/>
</dbReference>
<dbReference type="InterPro" id="IPR045600">
    <property type="entry name" value="RelA/SpoT_AH_RIS"/>
</dbReference>
<gene>
    <name evidence="3" type="ORF">N2K84_17990</name>
</gene>
<dbReference type="PANTHER" id="PTHR21262">
    <property type="entry name" value="GUANOSINE-3',5'-BIS DIPHOSPHATE 3'-PYROPHOSPHOHYDROLASE"/>
    <property type="match status" value="1"/>
</dbReference>
<keyword evidence="4" id="KW-1185">Reference proteome</keyword>
<dbReference type="PANTHER" id="PTHR21262:SF31">
    <property type="entry name" value="GTP PYROPHOSPHOKINASE"/>
    <property type="match status" value="1"/>
</dbReference>
<dbReference type="SMART" id="SM00954">
    <property type="entry name" value="RelA_SpoT"/>
    <property type="match status" value="1"/>
</dbReference>
<dbReference type="InterPro" id="IPR045865">
    <property type="entry name" value="ACT-like_dom_sf"/>
</dbReference>
<evidence type="ECO:0000259" key="2">
    <source>
        <dbReference type="PROSITE" id="PS51880"/>
    </source>
</evidence>
<comment type="caution">
    <text evidence="3">The sequence shown here is derived from an EMBL/GenBank/DDBJ whole genome shotgun (WGS) entry which is preliminary data.</text>
</comment>
<dbReference type="CDD" id="cd00077">
    <property type="entry name" value="HDc"/>
    <property type="match status" value="1"/>
</dbReference>
<dbReference type="CDD" id="cd01668">
    <property type="entry name" value="TGS_RSH"/>
    <property type="match status" value="1"/>
</dbReference>
<dbReference type="AlphaFoldDB" id="A0AA41YDF0"/>
<dbReference type="InterPro" id="IPR012676">
    <property type="entry name" value="TGS-like"/>
</dbReference>
<comment type="similarity">
    <text evidence="1">Belongs to the relA/spoT family.</text>
</comment>
<dbReference type="PROSITE" id="PS51880">
    <property type="entry name" value="TGS"/>
    <property type="match status" value="1"/>
</dbReference>
<dbReference type="InterPro" id="IPR004095">
    <property type="entry name" value="TGS"/>
</dbReference>
<evidence type="ECO:0000256" key="1">
    <source>
        <dbReference type="RuleBase" id="RU003847"/>
    </source>
</evidence>
<dbReference type="Pfam" id="PF02824">
    <property type="entry name" value="TGS"/>
    <property type="match status" value="1"/>
</dbReference>